<dbReference type="Proteomes" id="UP001156664">
    <property type="component" value="Unassembled WGS sequence"/>
</dbReference>
<dbReference type="RefSeq" id="WP_284279530.1">
    <property type="nucleotide sequence ID" value="NZ_BSOJ01000006.1"/>
</dbReference>
<evidence type="ECO:0000313" key="2">
    <source>
        <dbReference type="EMBL" id="GLR25198.1"/>
    </source>
</evidence>
<sequence length="416" mass="45867">MNGPDLLILTQWFPPEHAPIGHMLSELAQYMQNQGRQVEVVTGFPNHPGGVVIPPYKKRWLLRETLFGIPVTRLWLFTSPKRSFLTRALNFLSFVARTTIYLLFCKRPTVVFAVLQPLPLGFTLVLLSKIRGFKVIFNVQDLHPDVMIELGLIKNTVVKRMLLGIERFAYRNSDALSVICKGFDAHVRSRGARGSVAIIPNWIDVDEIKPAKPAGTLLATAHIPADAKVVLYAGTLGHVSGAVVTLRAARLARQRSDVFWLIVGEGPVLPQLLEQAKAEGLNQVRFLPFQPRAMLAELQNSATVSMVTLLPGKGLFSVPSKVLGYMAAGKPVVASVDADSETARLVRVSNCGKVVSAGDELQLWQALESYLDNPSEASVAGQQGRLYLEGHFSRQVVCKQYSQFFNQFLDSSEIAP</sequence>
<comment type="caution">
    <text evidence="2">The sequence shown here is derived from an EMBL/GenBank/DDBJ whole genome shotgun (WGS) entry which is preliminary data.</text>
</comment>
<gene>
    <name evidence="2" type="ORF">GCM10007875_02860</name>
</gene>
<evidence type="ECO:0000259" key="1">
    <source>
        <dbReference type="Pfam" id="PF13579"/>
    </source>
</evidence>
<keyword evidence="3" id="KW-1185">Reference proteome</keyword>
<name>A0ABQ5YQJ2_9BURK</name>
<dbReference type="SUPFAM" id="SSF53756">
    <property type="entry name" value="UDP-Glycosyltransferase/glycogen phosphorylase"/>
    <property type="match status" value="1"/>
</dbReference>
<protein>
    <submittedName>
        <fullName evidence="2">Glycosyltransferase WbuB</fullName>
    </submittedName>
</protein>
<evidence type="ECO:0000313" key="3">
    <source>
        <dbReference type="Proteomes" id="UP001156664"/>
    </source>
</evidence>
<reference evidence="3" key="1">
    <citation type="journal article" date="2019" name="Int. J. Syst. Evol. Microbiol.">
        <title>The Global Catalogue of Microorganisms (GCM) 10K type strain sequencing project: providing services to taxonomists for standard genome sequencing and annotation.</title>
        <authorList>
            <consortium name="The Broad Institute Genomics Platform"/>
            <consortium name="The Broad Institute Genome Sequencing Center for Infectious Disease"/>
            <person name="Wu L."/>
            <person name="Ma J."/>
        </authorList>
    </citation>
    <scope>NUCLEOTIDE SEQUENCE [LARGE SCALE GENOMIC DNA]</scope>
    <source>
        <strain evidence="3">NBRC 105857</strain>
    </source>
</reference>
<dbReference type="Pfam" id="PF13579">
    <property type="entry name" value="Glyco_trans_4_4"/>
    <property type="match status" value="1"/>
</dbReference>
<accession>A0ABQ5YQJ2</accession>
<dbReference type="CDD" id="cd03794">
    <property type="entry name" value="GT4_WbuB-like"/>
    <property type="match status" value="1"/>
</dbReference>
<proteinExistence type="predicted"/>
<dbReference type="Gene3D" id="3.40.50.2000">
    <property type="entry name" value="Glycogen Phosphorylase B"/>
    <property type="match status" value="2"/>
</dbReference>
<dbReference type="PANTHER" id="PTHR45947:SF3">
    <property type="entry name" value="SULFOQUINOVOSYL TRANSFERASE SQD2"/>
    <property type="match status" value="1"/>
</dbReference>
<feature type="domain" description="Glycosyltransferase subfamily 4-like N-terminal" evidence="1">
    <location>
        <begin position="22"/>
        <end position="202"/>
    </location>
</feature>
<dbReference type="PANTHER" id="PTHR45947">
    <property type="entry name" value="SULFOQUINOVOSYL TRANSFERASE SQD2"/>
    <property type="match status" value="1"/>
</dbReference>
<dbReference type="Pfam" id="PF13692">
    <property type="entry name" value="Glyco_trans_1_4"/>
    <property type="match status" value="1"/>
</dbReference>
<dbReference type="EMBL" id="BSOJ01000006">
    <property type="protein sequence ID" value="GLR25198.1"/>
    <property type="molecule type" value="Genomic_DNA"/>
</dbReference>
<dbReference type="InterPro" id="IPR028098">
    <property type="entry name" value="Glyco_trans_4-like_N"/>
</dbReference>
<dbReference type="InterPro" id="IPR050194">
    <property type="entry name" value="Glycosyltransferase_grp1"/>
</dbReference>
<organism evidence="2 3">
    <name type="scientific">Limnobacter litoralis</name>
    <dbReference type="NCBI Taxonomy" id="481366"/>
    <lineage>
        <taxon>Bacteria</taxon>
        <taxon>Pseudomonadati</taxon>
        <taxon>Pseudomonadota</taxon>
        <taxon>Betaproteobacteria</taxon>
        <taxon>Burkholderiales</taxon>
        <taxon>Burkholderiaceae</taxon>
        <taxon>Limnobacter</taxon>
    </lineage>
</organism>